<dbReference type="Proteomes" id="UP001057402">
    <property type="component" value="Chromosome 2"/>
</dbReference>
<dbReference type="EMBL" id="CM042881">
    <property type="protein sequence ID" value="KAI4386908.1"/>
    <property type="molecule type" value="Genomic_DNA"/>
</dbReference>
<proteinExistence type="predicted"/>
<evidence type="ECO:0000313" key="1">
    <source>
        <dbReference type="EMBL" id="KAI4386908.1"/>
    </source>
</evidence>
<comment type="caution">
    <text evidence="1">The sequence shown here is derived from an EMBL/GenBank/DDBJ whole genome shotgun (WGS) entry which is preliminary data.</text>
</comment>
<gene>
    <name evidence="1" type="ORF">MLD38_004785</name>
</gene>
<reference evidence="2" key="1">
    <citation type="journal article" date="2023" name="Front. Plant Sci.">
        <title>Chromosomal-level genome assembly of Melastoma candidum provides insights into trichome evolution.</title>
        <authorList>
            <person name="Zhong Y."/>
            <person name="Wu W."/>
            <person name="Sun C."/>
            <person name="Zou P."/>
            <person name="Liu Y."/>
            <person name="Dai S."/>
            <person name="Zhou R."/>
        </authorList>
    </citation>
    <scope>NUCLEOTIDE SEQUENCE [LARGE SCALE GENOMIC DNA]</scope>
</reference>
<sequence length="562" mass="61460">MRGFGVEKVRRSLSRGSSRRPLHRLLSYSSATRPLAPSSSSPSSTSPPSLYSFGSTRSRFLSSAPVLGSPQPSASPMGHPASPPVSVETINPKVLKCEYAVRGEVVSIAQRLQQELKENPGTHPFDEILYCNIGNPQSLGQQPITFFREVLALCDHPSILDKSETQGLFSADAIERSWQILDQIPGRATGAYSHSQGIKGLRDTIAAGIEARDGYPANPDDIFLTDGASPAVHMMMQLLIRSENDGIFCPIPQYPLYSASIALHGGTLVPYFLDEATGWGLEVSELQKQLDDARSKGITVRALVVINPGNPTGQVLSADNQREIVDFCKKEGLVLLADEVYQENIYVPDKEFHSFKKIARSMGYGDKDIPLVSFQSVSKGYYGECGKRGGYMEVTGIDASVREQIYKVASVNLCSNISGQILASLVMNPPKVGDESYESYCAERDGILSSLARRAKMLEDAFNNLEGVTCNRAEGAMYLFPRIQLPKKAIKAAEAETTAPDNFYCRRLLKSTGIVVVPGSGFGQVPGTWHFRCTILPQEDKIPAVVSRLTEFHQAFMDEFSD</sequence>
<name>A0ACB9S6I6_9MYRT</name>
<organism evidence="1 2">
    <name type="scientific">Melastoma candidum</name>
    <dbReference type="NCBI Taxonomy" id="119954"/>
    <lineage>
        <taxon>Eukaryota</taxon>
        <taxon>Viridiplantae</taxon>
        <taxon>Streptophyta</taxon>
        <taxon>Embryophyta</taxon>
        <taxon>Tracheophyta</taxon>
        <taxon>Spermatophyta</taxon>
        <taxon>Magnoliopsida</taxon>
        <taxon>eudicotyledons</taxon>
        <taxon>Gunneridae</taxon>
        <taxon>Pentapetalae</taxon>
        <taxon>rosids</taxon>
        <taxon>malvids</taxon>
        <taxon>Myrtales</taxon>
        <taxon>Melastomataceae</taxon>
        <taxon>Melastomatoideae</taxon>
        <taxon>Melastomateae</taxon>
        <taxon>Melastoma</taxon>
    </lineage>
</organism>
<protein>
    <submittedName>
        <fullName evidence="1">Uncharacterized protein</fullName>
    </submittedName>
</protein>
<keyword evidence="2" id="KW-1185">Reference proteome</keyword>
<evidence type="ECO:0000313" key="2">
    <source>
        <dbReference type="Proteomes" id="UP001057402"/>
    </source>
</evidence>
<accession>A0ACB9S6I6</accession>